<evidence type="ECO:0000256" key="2">
    <source>
        <dbReference type="ARBA" id="ARBA00009234"/>
    </source>
</evidence>
<dbReference type="Proteomes" id="UP000822688">
    <property type="component" value="Chromosome 4"/>
</dbReference>
<keyword evidence="5" id="KW-0809">Transit peptide</keyword>
<accession>A0A8T0IAX9</accession>
<dbReference type="GO" id="GO:0009507">
    <property type="term" value="C:chloroplast"/>
    <property type="evidence" value="ECO:0007669"/>
    <property type="project" value="UniProtKB-SubCell"/>
</dbReference>
<proteinExistence type="inferred from homology"/>
<keyword evidence="8" id="KW-1185">Reference proteome</keyword>
<evidence type="ECO:0000256" key="3">
    <source>
        <dbReference type="ARBA" id="ARBA00022528"/>
    </source>
</evidence>
<name>A0A8T0IAX9_CERPU</name>
<evidence type="ECO:0000259" key="6">
    <source>
        <dbReference type="Pfam" id="PF12638"/>
    </source>
</evidence>
<evidence type="ECO:0000256" key="4">
    <source>
        <dbReference type="ARBA" id="ARBA00022640"/>
    </source>
</evidence>
<feature type="domain" description="Staygreen protein" evidence="6">
    <location>
        <begin position="110"/>
        <end position="260"/>
    </location>
</feature>
<gene>
    <name evidence="7" type="ORF">KC19_4G204400</name>
</gene>
<dbReference type="AlphaFoldDB" id="A0A8T0IAX9"/>
<reference evidence="7" key="1">
    <citation type="submission" date="2020-06" db="EMBL/GenBank/DDBJ databases">
        <title>WGS assembly of Ceratodon purpureus strain R40.</title>
        <authorList>
            <person name="Carey S.B."/>
            <person name="Jenkins J."/>
            <person name="Shu S."/>
            <person name="Lovell J.T."/>
            <person name="Sreedasyam A."/>
            <person name="Maumus F."/>
            <person name="Tiley G.P."/>
            <person name="Fernandez-Pozo N."/>
            <person name="Barry K."/>
            <person name="Chen C."/>
            <person name="Wang M."/>
            <person name="Lipzen A."/>
            <person name="Daum C."/>
            <person name="Saski C.A."/>
            <person name="Payton A.C."/>
            <person name="Mcbreen J.C."/>
            <person name="Conrad R.E."/>
            <person name="Kollar L.M."/>
            <person name="Olsson S."/>
            <person name="Huttunen S."/>
            <person name="Landis J.B."/>
            <person name="Wickett N.J."/>
            <person name="Johnson M.G."/>
            <person name="Rensing S.A."/>
            <person name="Grimwood J."/>
            <person name="Schmutz J."/>
            <person name="Mcdaniel S.F."/>
        </authorList>
    </citation>
    <scope>NUCLEOTIDE SEQUENCE</scope>
    <source>
        <strain evidence="7">R40</strain>
    </source>
</reference>
<dbReference type="PANTHER" id="PTHR31750">
    <property type="entry name" value="PROTEIN STAY-GREEN 1, CHLOROPLASTIC-RELATED"/>
    <property type="match status" value="1"/>
</dbReference>
<evidence type="ECO:0000313" key="7">
    <source>
        <dbReference type="EMBL" id="KAG0580844.1"/>
    </source>
</evidence>
<evidence type="ECO:0000313" key="8">
    <source>
        <dbReference type="Proteomes" id="UP000822688"/>
    </source>
</evidence>
<comment type="similarity">
    <text evidence="2">Belongs to the staygreen family.</text>
</comment>
<evidence type="ECO:0000256" key="1">
    <source>
        <dbReference type="ARBA" id="ARBA00004229"/>
    </source>
</evidence>
<keyword evidence="4" id="KW-0934">Plastid</keyword>
<protein>
    <recommendedName>
        <fullName evidence="6">Staygreen protein domain-containing protein</fullName>
    </recommendedName>
</protein>
<dbReference type="EMBL" id="CM026424">
    <property type="protein sequence ID" value="KAG0580844.1"/>
    <property type="molecule type" value="Genomic_DNA"/>
</dbReference>
<keyword evidence="3" id="KW-0150">Chloroplast</keyword>
<evidence type="ECO:0000256" key="5">
    <source>
        <dbReference type="ARBA" id="ARBA00022946"/>
    </source>
</evidence>
<comment type="subcellular location">
    <subcellularLocation>
        <location evidence="1">Plastid</location>
        <location evidence="1">Chloroplast</location>
    </subcellularLocation>
</comment>
<dbReference type="PANTHER" id="PTHR31750:SF4">
    <property type="entry name" value="LP06106P"/>
    <property type="match status" value="1"/>
</dbReference>
<dbReference type="Pfam" id="PF12638">
    <property type="entry name" value="Staygreen"/>
    <property type="match status" value="1"/>
</dbReference>
<comment type="caution">
    <text evidence="7">The sequence shown here is derived from an EMBL/GenBank/DDBJ whole genome shotgun (WGS) entry which is preliminary data.</text>
</comment>
<dbReference type="InterPro" id="IPR024438">
    <property type="entry name" value="Staygreen"/>
</dbReference>
<organism evidence="7 8">
    <name type="scientific">Ceratodon purpureus</name>
    <name type="common">Fire moss</name>
    <name type="synonym">Dicranum purpureum</name>
    <dbReference type="NCBI Taxonomy" id="3225"/>
    <lineage>
        <taxon>Eukaryota</taxon>
        <taxon>Viridiplantae</taxon>
        <taxon>Streptophyta</taxon>
        <taxon>Embryophyta</taxon>
        <taxon>Bryophyta</taxon>
        <taxon>Bryophytina</taxon>
        <taxon>Bryopsida</taxon>
        <taxon>Dicranidae</taxon>
        <taxon>Pseudoditrichales</taxon>
        <taxon>Ditrichaceae</taxon>
        <taxon>Ceratodon</taxon>
    </lineage>
</organism>
<sequence>MASCSLFQPKVSAGIANQSLVKHKDVSTLHSPHASSAMVSSASHLKVEAASMCCGASLKTQGRGHGQLDSQFWSSDCRRGLLARSNISELICRPGSPHVVEARLFGPAIFKAAKLSVLFLGADTRHPEHLPRVYTLTHSDVSSRLTLAISREINKAQLKGWYSKLQRDEVVAEWRKVRGKMALHVHCHISSGRNVLHNLIANLRFYIFRKELPVVLEAFRHGDKELFKTYPELDNSLVWVYFHSNVREYNRLECWGPLVEAAKGSNETKEAIHHALEEIEKTWTQPHCPGKSCRTPCSCCSQHDALIPCPKSFESPAMQAKDQRSL</sequence>